<feature type="chain" id="PRO_5028835010" evidence="1">
    <location>
        <begin position="23"/>
        <end position="88"/>
    </location>
</feature>
<protein>
    <submittedName>
        <fullName evidence="3">PepSY domain-containing protein</fullName>
    </submittedName>
</protein>
<dbReference type="RefSeq" id="WP_165114719.1">
    <property type="nucleotide sequence ID" value="NZ_JAAKZG010000002.1"/>
</dbReference>
<proteinExistence type="predicted"/>
<dbReference type="InterPro" id="IPR025711">
    <property type="entry name" value="PepSY"/>
</dbReference>
<organism evidence="3 4">
    <name type="scientific">Mesorhizobium zhangyense</name>
    <dbReference type="NCBI Taxonomy" id="1776730"/>
    <lineage>
        <taxon>Bacteria</taxon>
        <taxon>Pseudomonadati</taxon>
        <taxon>Pseudomonadota</taxon>
        <taxon>Alphaproteobacteria</taxon>
        <taxon>Hyphomicrobiales</taxon>
        <taxon>Phyllobacteriaceae</taxon>
        <taxon>Mesorhizobium</taxon>
    </lineage>
</organism>
<keyword evidence="1" id="KW-0732">Signal</keyword>
<evidence type="ECO:0000259" key="2">
    <source>
        <dbReference type="Pfam" id="PF13670"/>
    </source>
</evidence>
<dbReference type="EMBL" id="JAAKZG010000002">
    <property type="protein sequence ID" value="NGN40245.1"/>
    <property type="molecule type" value="Genomic_DNA"/>
</dbReference>
<evidence type="ECO:0000313" key="3">
    <source>
        <dbReference type="EMBL" id="NGN40245.1"/>
    </source>
</evidence>
<feature type="signal peptide" evidence="1">
    <location>
        <begin position="1"/>
        <end position="22"/>
    </location>
</feature>
<evidence type="ECO:0000256" key="1">
    <source>
        <dbReference type="SAM" id="SignalP"/>
    </source>
</evidence>
<dbReference type="Proteomes" id="UP000481252">
    <property type="component" value="Unassembled WGS sequence"/>
</dbReference>
<evidence type="ECO:0000313" key="4">
    <source>
        <dbReference type="Proteomes" id="UP000481252"/>
    </source>
</evidence>
<reference evidence="3 4" key="1">
    <citation type="submission" date="2020-02" db="EMBL/GenBank/DDBJ databases">
        <title>Genome sequence of the type strain CGMCC 1.15528 of Mesorhizobium zhangyense.</title>
        <authorList>
            <person name="Gao J."/>
            <person name="Sun J."/>
        </authorList>
    </citation>
    <scope>NUCLEOTIDE SEQUENCE [LARGE SCALE GENOMIC DNA]</scope>
    <source>
        <strain evidence="3 4">CGMCC 1.15528</strain>
    </source>
</reference>
<feature type="domain" description="PepSY" evidence="2">
    <location>
        <begin position="7"/>
        <end position="86"/>
    </location>
</feature>
<accession>A0A7C9V495</accession>
<dbReference type="Pfam" id="PF13670">
    <property type="entry name" value="PepSY_2"/>
    <property type="match status" value="1"/>
</dbReference>
<gene>
    <name evidence="3" type="ORF">G6N74_04140</name>
</gene>
<name>A0A7C9V495_9HYPH</name>
<keyword evidence="4" id="KW-1185">Reference proteome</keyword>
<comment type="caution">
    <text evidence="3">The sequence shown here is derived from an EMBL/GenBank/DDBJ whole genome shotgun (WGS) entry which is preliminary data.</text>
</comment>
<sequence>MSRKLFLAALLAGGLMSAPVLAQTAAPATPPDNGKKLSEIIAKIEQRDQFRYVGEIDWDEEGYYEITYYTTDKAKVEIKIDPATGEPK</sequence>
<dbReference type="AlphaFoldDB" id="A0A7C9V495"/>